<keyword evidence="3" id="KW-1185">Reference proteome</keyword>
<accession>A0A3A6QG05</accession>
<dbReference type="OrthoDB" id="264513at2157"/>
<gene>
    <name evidence="2" type="ORF">DM826_00225</name>
</gene>
<protein>
    <submittedName>
        <fullName evidence="2">Uncharacterized protein</fullName>
    </submittedName>
</protein>
<dbReference type="RefSeq" id="WP_120100011.1">
    <property type="nucleotide sequence ID" value="NZ_QKNY01000001.1"/>
</dbReference>
<evidence type="ECO:0000313" key="3">
    <source>
        <dbReference type="Proteomes" id="UP000276588"/>
    </source>
</evidence>
<keyword evidence="1" id="KW-1133">Transmembrane helix</keyword>
<sequence>MERSGLRYVAGILALAVAAIHVYWGFPRLVLYLQAGRAPDPRPFLFVGSAVLIFLGIARVLDGRNERAIYLAGIALMGTYIIGYGLWHTGLEHGGFWPWGPEPISHNEPAWQVLLDHMRADELGVVSKLLEATLAAVLALLYRAAGDETTAGDDIPAIIRE</sequence>
<evidence type="ECO:0000313" key="2">
    <source>
        <dbReference type="EMBL" id="RJX45161.1"/>
    </source>
</evidence>
<dbReference type="EMBL" id="QKNY01000001">
    <property type="protein sequence ID" value="RJX45161.1"/>
    <property type="molecule type" value="Genomic_DNA"/>
</dbReference>
<proteinExistence type="predicted"/>
<feature type="transmembrane region" description="Helical" evidence="1">
    <location>
        <begin position="7"/>
        <end position="24"/>
    </location>
</feature>
<comment type="caution">
    <text evidence="2">The sequence shown here is derived from an EMBL/GenBank/DDBJ whole genome shotgun (WGS) entry which is preliminary data.</text>
</comment>
<keyword evidence="1" id="KW-0472">Membrane</keyword>
<evidence type="ECO:0000256" key="1">
    <source>
        <dbReference type="SAM" id="Phobius"/>
    </source>
</evidence>
<name>A0A3A6QG05_9EURY</name>
<keyword evidence="1" id="KW-0812">Transmembrane</keyword>
<dbReference type="AlphaFoldDB" id="A0A3A6QG05"/>
<dbReference type="Proteomes" id="UP000276588">
    <property type="component" value="Unassembled WGS sequence"/>
</dbReference>
<feature type="transmembrane region" description="Helical" evidence="1">
    <location>
        <begin position="68"/>
        <end position="87"/>
    </location>
</feature>
<organism evidence="2 3">
    <name type="scientific">Halonotius aquaticus</name>
    <dbReference type="NCBI Taxonomy" id="2216978"/>
    <lineage>
        <taxon>Archaea</taxon>
        <taxon>Methanobacteriati</taxon>
        <taxon>Methanobacteriota</taxon>
        <taxon>Stenosarchaea group</taxon>
        <taxon>Halobacteria</taxon>
        <taxon>Halobacteriales</taxon>
        <taxon>Haloferacaceae</taxon>
        <taxon>Halonotius</taxon>
    </lineage>
</organism>
<reference evidence="2 3" key="1">
    <citation type="submission" date="2018-06" db="EMBL/GenBank/DDBJ databases">
        <title>Halonotius sp. F13-13 a new haloarchaeeon isolated from a solar saltern from Isla Cristina, Huelva, Spain.</title>
        <authorList>
            <person name="Duran-Viseras A."/>
            <person name="Sanchez-Porro C."/>
            <person name="Ventosa A."/>
        </authorList>
    </citation>
    <scope>NUCLEOTIDE SEQUENCE [LARGE SCALE GENOMIC DNA]</scope>
    <source>
        <strain evidence="2 3">F13-13</strain>
    </source>
</reference>
<feature type="transmembrane region" description="Helical" evidence="1">
    <location>
        <begin position="44"/>
        <end position="61"/>
    </location>
</feature>